<organism evidence="13 14">
    <name type="scientific">Actinocrispum wychmicini</name>
    <dbReference type="NCBI Taxonomy" id="1213861"/>
    <lineage>
        <taxon>Bacteria</taxon>
        <taxon>Bacillati</taxon>
        <taxon>Actinomycetota</taxon>
        <taxon>Actinomycetes</taxon>
        <taxon>Pseudonocardiales</taxon>
        <taxon>Pseudonocardiaceae</taxon>
        <taxon>Actinocrispum</taxon>
    </lineage>
</organism>
<dbReference type="InterPro" id="IPR038987">
    <property type="entry name" value="MoeA-like"/>
</dbReference>
<evidence type="ECO:0000256" key="10">
    <source>
        <dbReference type="ARBA" id="ARBA00047317"/>
    </source>
</evidence>
<protein>
    <recommendedName>
        <fullName evidence="11">Molybdopterin molybdenumtransferase</fullName>
        <ecNumber evidence="11">2.10.1.1</ecNumber>
    </recommendedName>
</protein>
<dbReference type="SMART" id="SM00852">
    <property type="entry name" value="MoCF_biosynth"/>
    <property type="match status" value="1"/>
</dbReference>
<dbReference type="RefSeq" id="WP_243727003.1">
    <property type="nucleotide sequence ID" value="NZ_SLWS01000005.1"/>
</dbReference>
<dbReference type="GO" id="GO:0061599">
    <property type="term" value="F:molybdopterin molybdotransferase activity"/>
    <property type="evidence" value="ECO:0007669"/>
    <property type="project" value="UniProtKB-UniRule"/>
</dbReference>
<evidence type="ECO:0000256" key="7">
    <source>
        <dbReference type="ARBA" id="ARBA00022723"/>
    </source>
</evidence>
<accession>A0A4R2JI66</accession>
<keyword evidence="6 11" id="KW-0808">Transferase</keyword>
<evidence type="ECO:0000256" key="3">
    <source>
        <dbReference type="ARBA" id="ARBA00005046"/>
    </source>
</evidence>
<dbReference type="Pfam" id="PF03453">
    <property type="entry name" value="MoeA_N"/>
    <property type="match status" value="1"/>
</dbReference>
<keyword evidence="7 11" id="KW-0479">Metal-binding</keyword>
<comment type="cofactor">
    <cofactor evidence="1 11">
        <name>Mg(2+)</name>
        <dbReference type="ChEBI" id="CHEBI:18420"/>
    </cofactor>
</comment>
<evidence type="ECO:0000256" key="8">
    <source>
        <dbReference type="ARBA" id="ARBA00022842"/>
    </source>
</evidence>
<evidence type="ECO:0000256" key="1">
    <source>
        <dbReference type="ARBA" id="ARBA00001946"/>
    </source>
</evidence>
<reference evidence="13 14" key="1">
    <citation type="submission" date="2019-03" db="EMBL/GenBank/DDBJ databases">
        <title>Genomic Encyclopedia of Type Strains, Phase IV (KMG-IV): sequencing the most valuable type-strain genomes for metagenomic binning, comparative biology and taxonomic classification.</title>
        <authorList>
            <person name="Goeker M."/>
        </authorList>
    </citation>
    <scope>NUCLEOTIDE SEQUENCE [LARGE SCALE GENOMIC DNA]</scope>
    <source>
        <strain evidence="13 14">DSM 45934</strain>
    </source>
</reference>
<comment type="similarity">
    <text evidence="4 11">Belongs to the MoeA family.</text>
</comment>
<evidence type="ECO:0000259" key="12">
    <source>
        <dbReference type="SMART" id="SM00852"/>
    </source>
</evidence>
<dbReference type="InterPro" id="IPR036425">
    <property type="entry name" value="MoaB/Mog-like_dom_sf"/>
</dbReference>
<dbReference type="InterPro" id="IPR036688">
    <property type="entry name" value="MoeA_C_domain_IV_sf"/>
</dbReference>
<evidence type="ECO:0000256" key="11">
    <source>
        <dbReference type="RuleBase" id="RU365090"/>
    </source>
</evidence>
<dbReference type="Proteomes" id="UP000295680">
    <property type="component" value="Unassembled WGS sequence"/>
</dbReference>
<dbReference type="Gene3D" id="2.170.190.11">
    <property type="entry name" value="Molybdopterin biosynthesis moea protein, domain 3"/>
    <property type="match status" value="1"/>
</dbReference>
<dbReference type="GO" id="GO:0006777">
    <property type="term" value="P:Mo-molybdopterin cofactor biosynthetic process"/>
    <property type="evidence" value="ECO:0007669"/>
    <property type="project" value="UniProtKB-UniRule"/>
</dbReference>
<dbReference type="SUPFAM" id="SSF53218">
    <property type="entry name" value="Molybdenum cofactor biosynthesis proteins"/>
    <property type="match status" value="1"/>
</dbReference>
<dbReference type="InterPro" id="IPR005111">
    <property type="entry name" value="MoeA_C_domain_IV"/>
</dbReference>
<dbReference type="NCBIfam" id="TIGR00177">
    <property type="entry name" value="molyb_syn"/>
    <property type="match status" value="1"/>
</dbReference>
<keyword evidence="5 11" id="KW-0500">Molybdenum</keyword>
<comment type="catalytic activity">
    <reaction evidence="10">
        <text>adenylyl-molybdopterin + molybdate = Mo-molybdopterin + AMP + H(+)</text>
        <dbReference type="Rhea" id="RHEA:35047"/>
        <dbReference type="ChEBI" id="CHEBI:15378"/>
        <dbReference type="ChEBI" id="CHEBI:36264"/>
        <dbReference type="ChEBI" id="CHEBI:62727"/>
        <dbReference type="ChEBI" id="CHEBI:71302"/>
        <dbReference type="ChEBI" id="CHEBI:456215"/>
        <dbReference type="EC" id="2.10.1.1"/>
    </reaction>
</comment>
<dbReference type="CDD" id="cd00887">
    <property type="entry name" value="MoeA"/>
    <property type="match status" value="1"/>
</dbReference>
<evidence type="ECO:0000256" key="9">
    <source>
        <dbReference type="ARBA" id="ARBA00023150"/>
    </source>
</evidence>
<evidence type="ECO:0000256" key="6">
    <source>
        <dbReference type="ARBA" id="ARBA00022679"/>
    </source>
</evidence>
<dbReference type="Pfam" id="PF03454">
    <property type="entry name" value="MoeA_C"/>
    <property type="match status" value="1"/>
</dbReference>
<dbReference type="Gene3D" id="2.40.340.10">
    <property type="entry name" value="MoeA, C-terminal, domain IV"/>
    <property type="match status" value="1"/>
</dbReference>
<dbReference type="EMBL" id="SLWS01000005">
    <property type="protein sequence ID" value="TCO58082.1"/>
    <property type="molecule type" value="Genomic_DNA"/>
</dbReference>
<comment type="pathway">
    <text evidence="3 11">Cofactor biosynthesis; molybdopterin biosynthesis.</text>
</comment>
<dbReference type="EC" id="2.10.1.1" evidence="11"/>
<dbReference type="GO" id="GO:0005829">
    <property type="term" value="C:cytosol"/>
    <property type="evidence" value="ECO:0007669"/>
    <property type="project" value="TreeGrafter"/>
</dbReference>
<evidence type="ECO:0000256" key="5">
    <source>
        <dbReference type="ARBA" id="ARBA00022505"/>
    </source>
</evidence>
<feature type="domain" description="MoaB/Mog" evidence="12">
    <location>
        <begin position="186"/>
        <end position="322"/>
    </location>
</feature>
<dbReference type="SUPFAM" id="SSF63867">
    <property type="entry name" value="MoeA C-terminal domain-like"/>
    <property type="match status" value="1"/>
</dbReference>
<evidence type="ECO:0000313" key="14">
    <source>
        <dbReference type="Proteomes" id="UP000295680"/>
    </source>
</evidence>
<dbReference type="PANTHER" id="PTHR10192">
    <property type="entry name" value="MOLYBDOPTERIN BIOSYNTHESIS PROTEIN"/>
    <property type="match status" value="1"/>
</dbReference>
<dbReference type="AlphaFoldDB" id="A0A4R2JI66"/>
<keyword evidence="9 11" id="KW-0501">Molybdenum cofactor biosynthesis</keyword>
<dbReference type="InterPro" id="IPR005110">
    <property type="entry name" value="MoeA_linker/N"/>
</dbReference>
<dbReference type="Pfam" id="PF00994">
    <property type="entry name" value="MoCF_biosynth"/>
    <property type="match status" value="1"/>
</dbReference>
<evidence type="ECO:0000256" key="2">
    <source>
        <dbReference type="ARBA" id="ARBA00002901"/>
    </source>
</evidence>
<evidence type="ECO:0000313" key="13">
    <source>
        <dbReference type="EMBL" id="TCO58082.1"/>
    </source>
</evidence>
<dbReference type="InterPro" id="IPR036135">
    <property type="entry name" value="MoeA_linker/N_sf"/>
</dbReference>
<dbReference type="FunFam" id="3.40.980.10:FF:000004">
    <property type="entry name" value="Molybdopterin molybdenumtransferase"/>
    <property type="match status" value="1"/>
</dbReference>
<comment type="function">
    <text evidence="2 11">Catalyzes the insertion of molybdate into adenylated molybdopterin with the concomitant release of AMP.</text>
</comment>
<gene>
    <name evidence="13" type="ORF">EV192_105147</name>
</gene>
<dbReference type="GO" id="GO:0046872">
    <property type="term" value="F:metal ion binding"/>
    <property type="evidence" value="ECO:0007669"/>
    <property type="project" value="UniProtKB-UniRule"/>
</dbReference>
<dbReference type="Gene3D" id="3.90.105.10">
    <property type="entry name" value="Molybdopterin biosynthesis moea protein, domain 2"/>
    <property type="match status" value="1"/>
</dbReference>
<dbReference type="PANTHER" id="PTHR10192:SF5">
    <property type="entry name" value="GEPHYRIN"/>
    <property type="match status" value="1"/>
</dbReference>
<comment type="caution">
    <text evidence="13">The sequence shown here is derived from an EMBL/GenBank/DDBJ whole genome shotgun (WGS) entry which is preliminary data.</text>
</comment>
<keyword evidence="14" id="KW-1185">Reference proteome</keyword>
<dbReference type="Gene3D" id="3.40.980.10">
    <property type="entry name" value="MoaB/Mog-like domain"/>
    <property type="match status" value="1"/>
</dbReference>
<dbReference type="InterPro" id="IPR001453">
    <property type="entry name" value="MoaB/Mog_dom"/>
</dbReference>
<name>A0A4R2JI66_9PSEU</name>
<dbReference type="SUPFAM" id="SSF63882">
    <property type="entry name" value="MoeA N-terminal region -like"/>
    <property type="match status" value="1"/>
</dbReference>
<dbReference type="UniPathway" id="UPA00344"/>
<sequence length="407" mass="42745">MPNTATRLRSVDSYRASVAALVGDLPSVRLPVADCRGLVLTEDVTAPISLPPFDNSAMDGYAVRSVDVVGASEDTPVELPVPEDIPAGRTDVVPLLPGTSHRIMTGAPLPPGADSVVQVELTDSGVQRVRVFAPVAVGTHLRRTGEDVREGTVVLTKGTVLGPPQLGLVAALGIAALPVRRRPHVLVLSTGTELVEAGQPLKPGQIYESNSMYIATAVEEIGGVAHVLRFVPDDVNALRATLRPHLADHDVVITTGGVSAGAYEVVKDALQGEGVEFLRVAMQPGGPQGSGRYQGLPVLSLPGNPVSAALSFEIFVRPALLAAMGHTEIDRKRLRARASMAMKSPAGRRQYRRGLYDAGSVQAVPVGGPGSHLLAAFAQSNCLIEIPEDVTEIPEGAEVDLVMLTQR</sequence>
<dbReference type="NCBIfam" id="NF045515">
    <property type="entry name" value="Glp_gephyrin"/>
    <property type="match status" value="1"/>
</dbReference>
<proteinExistence type="inferred from homology"/>
<keyword evidence="8 11" id="KW-0460">Magnesium</keyword>
<evidence type="ECO:0000256" key="4">
    <source>
        <dbReference type="ARBA" id="ARBA00010763"/>
    </source>
</evidence>